<dbReference type="GO" id="GO:0043190">
    <property type="term" value="C:ATP-binding cassette (ABC) transporter complex"/>
    <property type="evidence" value="ECO:0007669"/>
    <property type="project" value="InterPro"/>
</dbReference>
<dbReference type="EMBL" id="CYZE01000023">
    <property type="protein sequence ID" value="CUP26289.1"/>
    <property type="molecule type" value="Genomic_DNA"/>
</dbReference>
<evidence type="ECO:0000313" key="2">
    <source>
        <dbReference type="EMBL" id="CUP26289.1"/>
    </source>
</evidence>
<dbReference type="InterPro" id="IPR000914">
    <property type="entry name" value="SBP_5_dom"/>
</dbReference>
<organism evidence="2 3">
    <name type="scientific">Hungatella hathewayi</name>
    <dbReference type="NCBI Taxonomy" id="154046"/>
    <lineage>
        <taxon>Bacteria</taxon>
        <taxon>Bacillati</taxon>
        <taxon>Bacillota</taxon>
        <taxon>Clostridia</taxon>
        <taxon>Lachnospirales</taxon>
        <taxon>Lachnospiraceae</taxon>
        <taxon>Hungatella</taxon>
    </lineage>
</organism>
<reference evidence="2 3" key="1">
    <citation type="submission" date="2015-09" db="EMBL/GenBank/DDBJ databases">
        <authorList>
            <consortium name="Pathogen Informatics"/>
        </authorList>
    </citation>
    <scope>NUCLEOTIDE SEQUENCE [LARGE SCALE GENOMIC DNA]</scope>
    <source>
        <strain evidence="2 3">2789STDY5608850</strain>
    </source>
</reference>
<dbReference type="Gene3D" id="3.10.105.10">
    <property type="entry name" value="Dipeptide-binding Protein, Domain 3"/>
    <property type="match status" value="1"/>
</dbReference>
<dbReference type="RefSeq" id="WP_055659972.1">
    <property type="nucleotide sequence ID" value="NZ_CABIXC010000023.1"/>
</dbReference>
<accession>A0A174LXR9</accession>
<dbReference type="CDD" id="cd00995">
    <property type="entry name" value="PBP2_NikA_DppA_OppA_like"/>
    <property type="match status" value="1"/>
</dbReference>
<dbReference type="GO" id="GO:0042597">
    <property type="term" value="C:periplasmic space"/>
    <property type="evidence" value="ECO:0007669"/>
    <property type="project" value="UniProtKB-ARBA"/>
</dbReference>
<dbReference type="PANTHER" id="PTHR30290">
    <property type="entry name" value="PERIPLASMIC BINDING COMPONENT OF ABC TRANSPORTER"/>
    <property type="match status" value="1"/>
</dbReference>
<dbReference type="SUPFAM" id="SSF53850">
    <property type="entry name" value="Periplasmic binding protein-like II"/>
    <property type="match status" value="1"/>
</dbReference>
<gene>
    <name evidence="2" type="primary">hbpA</name>
    <name evidence="2" type="ORF">ERS852407_05452</name>
</gene>
<sequence>MKKSISKAVCALLTGCMVIGSLVGCGGSKDSGGSAAAANPTESAAASGPITGIKIGTSESWETLTPFRTTQSQYASMVRLIYDRLAYQTADNEYIPQVAKSWEVDDDGVTWNVEIYDYVEDSEGNHITASDIVWMLEESMKQGLKPCFNKIASVEQTGDYTFKVVMKQDIVNSFELVLVSTYVVSQKAYEASEDGFATKIVSTSPYTVTDFVSGSHITFKKRDSYWQKPELIDPVLAANLEEITYTIIKEASQQQVALETGTVDAFEGISASIVPAFEGNNAFHIEQLPSSNGTQLFFSGDKSRIIADDENLSRAICYAIDAEGIISGVYNGYAKPMHDAAVESVVGYLDKWNDEEYFPYDVEKAKEYLAQSSYNGEELELLCMSDSTTQRVAQMIQNYLLAINVKLKLNIVDSALFSASRFDGAQYDMIIISAGAGSLPAFWSNRFDSTAYEKGDGTARRDEVLTEMLYSTWSNSGFTEENIDAVHRYIKDHVYAYGICLPTISTIYSSKIVLTESVNLPSGNIDFVASVKQ</sequence>
<proteinExistence type="predicted"/>
<dbReference type="PIRSF" id="PIRSF002741">
    <property type="entry name" value="MppA"/>
    <property type="match status" value="1"/>
</dbReference>
<dbReference type="PROSITE" id="PS51257">
    <property type="entry name" value="PROKAR_LIPOPROTEIN"/>
    <property type="match status" value="1"/>
</dbReference>
<dbReference type="AlphaFoldDB" id="A0A174LXR9"/>
<dbReference type="InterPro" id="IPR039424">
    <property type="entry name" value="SBP_5"/>
</dbReference>
<dbReference type="Proteomes" id="UP000095651">
    <property type="component" value="Unassembled WGS sequence"/>
</dbReference>
<name>A0A174LXR9_9FIRM</name>
<protein>
    <submittedName>
        <fullName evidence="2">Family 5 extracellular solute-binding protein</fullName>
    </submittedName>
</protein>
<evidence type="ECO:0000259" key="1">
    <source>
        <dbReference type="Pfam" id="PF00496"/>
    </source>
</evidence>
<dbReference type="GO" id="GO:0015833">
    <property type="term" value="P:peptide transport"/>
    <property type="evidence" value="ECO:0007669"/>
    <property type="project" value="TreeGrafter"/>
</dbReference>
<dbReference type="Gene3D" id="3.40.190.10">
    <property type="entry name" value="Periplasmic binding protein-like II"/>
    <property type="match status" value="1"/>
</dbReference>
<dbReference type="GO" id="GO:1904680">
    <property type="term" value="F:peptide transmembrane transporter activity"/>
    <property type="evidence" value="ECO:0007669"/>
    <property type="project" value="TreeGrafter"/>
</dbReference>
<dbReference type="Pfam" id="PF00496">
    <property type="entry name" value="SBP_bac_5"/>
    <property type="match status" value="1"/>
</dbReference>
<evidence type="ECO:0000313" key="3">
    <source>
        <dbReference type="Proteomes" id="UP000095651"/>
    </source>
</evidence>
<feature type="domain" description="Solute-binding protein family 5" evidence="1">
    <location>
        <begin position="93"/>
        <end position="442"/>
    </location>
</feature>
<dbReference type="InterPro" id="IPR030678">
    <property type="entry name" value="Peptide/Ni-bd"/>
</dbReference>